<reference evidence="5 6" key="1">
    <citation type="submission" date="2017-06" db="EMBL/GenBank/DDBJ databases">
        <title>Biodegradation of gentamicin by bacterial consortia AMQD4 in synthetic medium and raw gentamicin sewage.</title>
        <authorList>
            <person name="Chang H."/>
            <person name="Feng Y."/>
            <person name="Li Z."/>
            <person name="Xue J."/>
            <person name="Cheng D."/>
        </authorList>
    </citation>
    <scope>NUCLEOTIDE SEQUENCE [LARGE SCALE GENOMIC DNA]</scope>
    <source>
        <strain evidence="5 6">BZC3</strain>
    </source>
</reference>
<dbReference type="InterPro" id="IPR036390">
    <property type="entry name" value="WH_DNA-bd_sf"/>
</dbReference>
<reference evidence="5 6" key="2">
    <citation type="submission" date="2017-06" db="EMBL/GenBank/DDBJ databases">
        <authorList>
            <person name="Kim H.J."/>
            <person name="Triplett B.A."/>
        </authorList>
    </citation>
    <scope>NUCLEOTIDE SEQUENCE [LARGE SCALE GENOMIC DNA]</scope>
    <source>
        <strain evidence="5 6">BZC3</strain>
    </source>
</reference>
<evidence type="ECO:0000313" key="6">
    <source>
        <dbReference type="Proteomes" id="UP000197024"/>
    </source>
</evidence>
<dbReference type="SMART" id="SM00895">
    <property type="entry name" value="FCD"/>
    <property type="match status" value="1"/>
</dbReference>
<evidence type="ECO:0000256" key="3">
    <source>
        <dbReference type="ARBA" id="ARBA00023163"/>
    </source>
</evidence>
<dbReference type="Gene3D" id="1.20.120.530">
    <property type="entry name" value="GntR ligand-binding domain-like"/>
    <property type="match status" value="1"/>
</dbReference>
<dbReference type="SUPFAM" id="SSF46785">
    <property type="entry name" value="Winged helix' DNA-binding domain"/>
    <property type="match status" value="1"/>
</dbReference>
<dbReference type="PANTHER" id="PTHR43537">
    <property type="entry name" value="TRANSCRIPTIONAL REGULATOR, GNTR FAMILY"/>
    <property type="match status" value="1"/>
</dbReference>
<dbReference type="GO" id="GO:0003700">
    <property type="term" value="F:DNA-binding transcription factor activity"/>
    <property type="evidence" value="ECO:0007669"/>
    <property type="project" value="InterPro"/>
</dbReference>
<keyword evidence="3" id="KW-0804">Transcription</keyword>
<dbReference type="PANTHER" id="PTHR43537:SF5">
    <property type="entry name" value="UXU OPERON TRANSCRIPTIONAL REGULATOR"/>
    <property type="match status" value="1"/>
</dbReference>
<dbReference type="GO" id="GO:0003677">
    <property type="term" value="F:DNA binding"/>
    <property type="evidence" value="ECO:0007669"/>
    <property type="project" value="UniProtKB-KW"/>
</dbReference>
<accession>A0A1Z3LZW8</accession>
<dbReference type="SMART" id="SM00345">
    <property type="entry name" value="HTH_GNTR"/>
    <property type="match status" value="1"/>
</dbReference>
<dbReference type="Proteomes" id="UP000197024">
    <property type="component" value="Chromosome"/>
</dbReference>
<dbReference type="AlphaFoldDB" id="A0A1Z3LZW8"/>
<protein>
    <submittedName>
        <fullName evidence="5">GntR family transcriptional regulator</fullName>
    </submittedName>
</protein>
<dbReference type="Gene3D" id="1.10.10.10">
    <property type="entry name" value="Winged helix-like DNA-binding domain superfamily/Winged helix DNA-binding domain"/>
    <property type="match status" value="1"/>
</dbReference>
<dbReference type="CDD" id="cd07377">
    <property type="entry name" value="WHTH_GntR"/>
    <property type="match status" value="1"/>
</dbReference>
<evidence type="ECO:0000256" key="1">
    <source>
        <dbReference type="ARBA" id="ARBA00023015"/>
    </source>
</evidence>
<evidence type="ECO:0000313" key="5">
    <source>
        <dbReference type="EMBL" id="ASD27729.1"/>
    </source>
</evidence>
<keyword evidence="1" id="KW-0805">Transcription regulation</keyword>
<evidence type="ECO:0000256" key="2">
    <source>
        <dbReference type="ARBA" id="ARBA00023125"/>
    </source>
</evidence>
<dbReference type="InterPro" id="IPR000524">
    <property type="entry name" value="Tscrpt_reg_HTH_GntR"/>
</dbReference>
<dbReference type="PRINTS" id="PR00035">
    <property type="entry name" value="HTHGNTR"/>
</dbReference>
<dbReference type="InterPro" id="IPR036388">
    <property type="entry name" value="WH-like_DNA-bd_sf"/>
</dbReference>
<dbReference type="PROSITE" id="PS50949">
    <property type="entry name" value="HTH_GNTR"/>
    <property type="match status" value="1"/>
</dbReference>
<feature type="domain" description="HTH gntR-type" evidence="4">
    <location>
        <begin position="4"/>
        <end position="72"/>
    </location>
</feature>
<gene>
    <name evidence="5" type="ORF">CD943_13045</name>
</gene>
<organism evidence="5 6">
    <name type="scientific">Brevundimonas diminuta</name>
    <name type="common">Pseudomonas diminuta</name>
    <dbReference type="NCBI Taxonomy" id="293"/>
    <lineage>
        <taxon>Bacteria</taxon>
        <taxon>Pseudomonadati</taxon>
        <taxon>Pseudomonadota</taxon>
        <taxon>Alphaproteobacteria</taxon>
        <taxon>Caulobacterales</taxon>
        <taxon>Caulobacteraceae</taxon>
        <taxon>Brevundimonas</taxon>
    </lineage>
</organism>
<proteinExistence type="predicted"/>
<dbReference type="SUPFAM" id="SSF48008">
    <property type="entry name" value="GntR ligand-binding domain-like"/>
    <property type="match status" value="1"/>
</dbReference>
<dbReference type="InterPro" id="IPR011711">
    <property type="entry name" value="GntR_C"/>
</dbReference>
<sequence length="246" mass="26258">MSQKRLFHAVADQILQLIADEGYGPGSKLPGERELAERFGVSRVTVREAEVALQAQGKLAIKTGSGVFVCSAPQPAGVLPAVSPFEVTEARSLFESEAAALAASVITEEALARLDELVAAMGGTDPELDPDAADREFHRVIAASANNAAVLHTIETLWRMRTEVPEVSAAHQAVCEIDASSRVEEHAAILNALKARDPAGARRAMRTHFNRLLAAMLDASAASALEALERQMAASRERFLISTHSV</sequence>
<dbReference type="RefSeq" id="WP_076224138.1">
    <property type="nucleotide sequence ID" value="NZ_CP021995.1"/>
</dbReference>
<dbReference type="EMBL" id="CP021995">
    <property type="protein sequence ID" value="ASD27729.1"/>
    <property type="molecule type" value="Genomic_DNA"/>
</dbReference>
<keyword evidence="2" id="KW-0238">DNA-binding</keyword>
<dbReference type="InterPro" id="IPR008920">
    <property type="entry name" value="TF_FadR/GntR_C"/>
</dbReference>
<dbReference type="Pfam" id="PF00392">
    <property type="entry name" value="GntR"/>
    <property type="match status" value="1"/>
</dbReference>
<evidence type="ECO:0000259" key="4">
    <source>
        <dbReference type="PROSITE" id="PS50949"/>
    </source>
</evidence>
<name>A0A1Z3LZW8_BREDI</name>
<dbReference type="Pfam" id="PF07729">
    <property type="entry name" value="FCD"/>
    <property type="match status" value="1"/>
</dbReference>